<dbReference type="EMBL" id="JASCZI010151756">
    <property type="protein sequence ID" value="MED6174327.1"/>
    <property type="molecule type" value="Genomic_DNA"/>
</dbReference>
<gene>
    <name evidence="3" type="ORF">PIB30_068039</name>
</gene>
<accession>A0ABU6VMY8</accession>
<feature type="coiled-coil region" evidence="1">
    <location>
        <begin position="448"/>
        <end position="496"/>
    </location>
</feature>
<feature type="region of interest" description="Disordered" evidence="2">
    <location>
        <begin position="265"/>
        <end position="338"/>
    </location>
</feature>
<keyword evidence="4" id="KW-1185">Reference proteome</keyword>
<feature type="region of interest" description="Disordered" evidence="2">
    <location>
        <begin position="540"/>
        <end position="584"/>
    </location>
</feature>
<evidence type="ECO:0000256" key="1">
    <source>
        <dbReference type="SAM" id="Coils"/>
    </source>
</evidence>
<evidence type="ECO:0000313" key="3">
    <source>
        <dbReference type="EMBL" id="MED6174327.1"/>
    </source>
</evidence>
<reference evidence="3 4" key="1">
    <citation type="journal article" date="2023" name="Plants (Basel)">
        <title>Bridging the Gap: Combining Genomics and Transcriptomics Approaches to Understand Stylosanthes scabra, an Orphan Legume from the Brazilian Caatinga.</title>
        <authorList>
            <person name="Ferreira-Neto J.R.C."/>
            <person name="da Silva M.D."/>
            <person name="Binneck E."/>
            <person name="de Melo N.F."/>
            <person name="da Silva R.H."/>
            <person name="de Melo A.L.T.M."/>
            <person name="Pandolfi V."/>
            <person name="Bustamante F.O."/>
            <person name="Brasileiro-Vidal A.C."/>
            <person name="Benko-Iseppon A.M."/>
        </authorList>
    </citation>
    <scope>NUCLEOTIDE SEQUENCE [LARGE SCALE GENOMIC DNA]</scope>
    <source>
        <tissue evidence="3">Leaves</tissue>
    </source>
</reference>
<feature type="compositionally biased region" description="Polar residues" evidence="2">
    <location>
        <begin position="289"/>
        <end position="302"/>
    </location>
</feature>
<sequence>MTLSLPIVFLKRRIPYETTFCLLGLPPFLSSRLFSLTVCIFFLSSPGAKSIVDDEFVKYFCAHHEFCIDNVEREKYRMTAPSSEDRACYVNPLGVNCIFVYESIFTKIGVRVPFSEFQVEVLSEYELTKPFSKDKQQWLSLRAHQGRKVFEMNEESARDFKNLYFKVVPHSGTRPFGIDDDDEYRFPLSWNEDWVNPKVERNELSESELLFVDALSECWGKKDSHLPTRLLLTQPSSYIKNEILGIMSSKSKAYDRFKAHLLNKSKKPVTTGGSNSDTSKAVSPEVVPPTSSAIPDSSSARDTSATPSATHSPSIVNAQEVENRNREPPSSKAEKSKEFDHVGLAQEYLVGGSNKIPMDGENFMKNLDFVTRNCIKAAAICQAAQNKMKGSVLVPEGEVEQLRVRVKAVEIEKRVIEGEKFELSSMVSKLEARLALESHDLGVVREALKKLEKEKSEGDEKYRRLYAEFKLKVENQKKLEIELQAAQELCDKFTNDAMLLAEEVVENLKEQILVLKPNFDVSLIGPDNKVVDGVIVRPEPAADDDPILEEAVAGGSEQVPNAEGSPEAHPTMSDHPPTPPCHGI</sequence>
<name>A0ABU6VMY8_9FABA</name>
<comment type="caution">
    <text evidence="3">The sequence shown here is derived from an EMBL/GenBank/DDBJ whole genome shotgun (WGS) entry which is preliminary data.</text>
</comment>
<feature type="compositionally biased region" description="Low complexity" evidence="2">
    <location>
        <begin position="303"/>
        <end position="314"/>
    </location>
</feature>
<feature type="compositionally biased region" description="Basic and acidic residues" evidence="2">
    <location>
        <begin position="321"/>
        <end position="338"/>
    </location>
</feature>
<dbReference type="Proteomes" id="UP001341840">
    <property type="component" value="Unassembled WGS sequence"/>
</dbReference>
<proteinExistence type="predicted"/>
<keyword evidence="1" id="KW-0175">Coiled coil</keyword>
<protein>
    <submittedName>
        <fullName evidence="3">Uncharacterized protein</fullName>
    </submittedName>
</protein>
<feature type="compositionally biased region" description="Polar residues" evidence="2">
    <location>
        <begin position="271"/>
        <end position="281"/>
    </location>
</feature>
<evidence type="ECO:0000256" key="2">
    <source>
        <dbReference type="SAM" id="MobiDB-lite"/>
    </source>
</evidence>
<organism evidence="3 4">
    <name type="scientific">Stylosanthes scabra</name>
    <dbReference type="NCBI Taxonomy" id="79078"/>
    <lineage>
        <taxon>Eukaryota</taxon>
        <taxon>Viridiplantae</taxon>
        <taxon>Streptophyta</taxon>
        <taxon>Embryophyta</taxon>
        <taxon>Tracheophyta</taxon>
        <taxon>Spermatophyta</taxon>
        <taxon>Magnoliopsida</taxon>
        <taxon>eudicotyledons</taxon>
        <taxon>Gunneridae</taxon>
        <taxon>Pentapetalae</taxon>
        <taxon>rosids</taxon>
        <taxon>fabids</taxon>
        <taxon>Fabales</taxon>
        <taxon>Fabaceae</taxon>
        <taxon>Papilionoideae</taxon>
        <taxon>50 kb inversion clade</taxon>
        <taxon>dalbergioids sensu lato</taxon>
        <taxon>Dalbergieae</taxon>
        <taxon>Pterocarpus clade</taxon>
        <taxon>Stylosanthes</taxon>
    </lineage>
</organism>
<evidence type="ECO:0000313" key="4">
    <source>
        <dbReference type="Proteomes" id="UP001341840"/>
    </source>
</evidence>